<sequence length="99" mass="11202">MCLMRCDSRGELYPTTTTTHRATLPSIFVALAPSLWHERLGHMGVPVFASLKLNKFIECTRTRNSHVCRSCSLEKHVKLPFVASNSCTIMPFDIIHNDI</sequence>
<proteinExistence type="predicted"/>
<reference evidence="2" key="1">
    <citation type="submission" date="2023-12" db="EMBL/GenBank/DDBJ databases">
        <title>Genome assembly of Anisodus tanguticus.</title>
        <authorList>
            <person name="Wang Y.-J."/>
        </authorList>
    </citation>
    <scope>NUCLEOTIDE SEQUENCE</scope>
    <source>
        <strain evidence="2">KB-2021</strain>
        <tissue evidence="2">Leaf</tissue>
    </source>
</reference>
<accession>A0AAE1QWA5</accession>
<dbReference type="EMBL" id="JAVYJV010000022">
    <property type="protein sequence ID" value="KAK4340755.1"/>
    <property type="molecule type" value="Genomic_DNA"/>
</dbReference>
<dbReference type="Pfam" id="PF13976">
    <property type="entry name" value="gag_pre-integrs"/>
    <property type="match status" value="1"/>
</dbReference>
<dbReference type="Proteomes" id="UP001291623">
    <property type="component" value="Unassembled WGS sequence"/>
</dbReference>
<dbReference type="AlphaFoldDB" id="A0AAE1QWA5"/>
<dbReference type="InterPro" id="IPR025724">
    <property type="entry name" value="GAG-pre-integrase_dom"/>
</dbReference>
<organism evidence="2 3">
    <name type="scientific">Anisodus tanguticus</name>
    <dbReference type="NCBI Taxonomy" id="243964"/>
    <lineage>
        <taxon>Eukaryota</taxon>
        <taxon>Viridiplantae</taxon>
        <taxon>Streptophyta</taxon>
        <taxon>Embryophyta</taxon>
        <taxon>Tracheophyta</taxon>
        <taxon>Spermatophyta</taxon>
        <taxon>Magnoliopsida</taxon>
        <taxon>eudicotyledons</taxon>
        <taxon>Gunneridae</taxon>
        <taxon>Pentapetalae</taxon>
        <taxon>asterids</taxon>
        <taxon>lamiids</taxon>
        <taxon>Solanales</taxon>
        <taxon>Solanaceae</taxon>
        <taxon>Solanoideae</taxon>
        <taxon>Hyoscyameae</taxon>
        <taxon>Anisodus</taxon>
    </lineage>
</organism>
<evidence type="ECO:0000313" key="2">
    <source>
        <dbReference type="EMBL" id="KAK4340755.1"/>
    </source>
</evidence>
<feature type="domain" description="GAG-pre-integrase" evidence="1">
    <location>
        <begin position="32"/>
        <end position="76"/>
    </location>
</feature>
<evidence type="ECO:0000259" key="1">
    <source>
        <dbReference type="Pfam" id="PF13976"/>
    </source>
</evidence>
<name>A0AAE1QWA5_9SOLA</name>
<comment type="caution">
    <text evidence="2">The sequence shown here is derived from an EMBL/GenBank/DDBJ whole genome shotgun (WGS) entry which is preliminary data.</text>
</comment>
<keyword evidence="3" id="KW-1185">Reference proteome</keyword>
<protein>
    <recommendedName>
        <fullName evidence="1">GAG-pre-integrase domain-containing protein</fullName>
    </recommendedName>
</protein>
<evidence type="ECO:0000313" key="3">
    <source>
        <dbReference type="Proteomes" id="UP001291623"/>
    </source>
</evidence>
<gene>
    <name evidence="2" type="ORF">RND71_039256</name>
</gene>